<dbReference type="STRING" id="985054.SAMN05444358_11811"/>
<dbReference type="OrthoDB" id="5464610at2"/>
<dbReference type="AlphaFoldDB" id="A0A1H3FT18"/>
<dbReference type="Proteomes" id="UP000183400">
    <property type="component" value="Unassembled WGS sequence"/>
</dbReference>
<sequence length="456" mass="51344">MPKDGSSKGLDAFLNAPLARTLWNRRTKRVSRGSNVVAGSLSWKSENDRSPLSPLQEAILIAATGASGMTMPDRPFFDDESGNPIMSKPNLLMEGRTAGSPDNAQGTHFFMINDSGTYFLRRLDPVDGGIGNWTPEVLIDRAEQAKVQILDRRLDVPGDMRDFPAYLDANRFLSNTSGSTMFFPVVDLSHQYINALMYLLTQPDKARPVFVDDRNFYQPAGVKKWIKNGFLNPEIKIPLGMLGQMRTQIEADLLVQNLFLVTEAMGLGGWVHAAISPPVLMGDPKFSDRYGKMLHFDYVTPKWRVLDLLRWHTLPVAAMKHVRAHAVGLRHHGEHLIKGKCPPYYQTMSDAVDAVVAGKFGPDGIYKNEALFDRIYKGEFGRKYLEEAGEYEQDVIECARDICNYIHKTHGRFPAHCEAIHAPGIWLQAHRVENEYYDTYFDKGLTAAQAEHDSIW</sequence>
<name>A0A1H3FT18_9RHOB</name>
<evidence type="ECO:0000313" key="2">
    <source>
        <dbReference type="Proteomes" id="UP000183400"/>
    </source>
</evidence>
<evidence type="ECO:0000313" key="1">
    <source>
        <dbReference type="EMBL" id="SDX94202.1"/>
    </source>
</evidence>
<accession>A0A1H3FT18</accession>
<dbReference type="RefSeq" id="WP_074739546.1">
    <property type="nucleotide sequence ID" value="NZ_FNNP01000018.1"/>
</dbReference>
<keyword evidence="2" id="KW-1185">Reference proteome</keyword>
<reference evidence="2" key="1">
    <citation type="submission" date="2016-10" db="EMBL/GenBank/DDBJ databases">
        <authorList>
            <person name="Varghese N."/>
            <person name="Submissions S."/>
        </authorList>
    </citation>
    <scope>NUCLEOTIDE SEQUENCE [LARGE SCALE GENOMIC DNA]</scope>
    <source>
        <strain evidence="2">DSM 27839</strain>
    </source>
</reference>
<organism evidence="1 2">
    <name type="scientific">Ruegeria halocynthiae</name>
    <dbReference type="NCBI Taxonomy" id="985054"/>
    <lineage>
        <taxon>Bacteria</taxon>
        <taxon>Pseudomonadati</taxon>
        <taxon>Pseudomonadota</taxon>
        <taxon>Alphaproteobacteria</taxon>
        <taxon>Rhodobacterales</taxon>
        <taxon>Roseobacteraceae</taxon>
        <taxon>Ruegeria</taxon>
    </lineage>
</organism>
<gene>
    <name evidence="1" type="ORF">SAMN05444358_11811</name>
</gene>
<dbReference type="EMBL" id="FNNP01000018">
    <property type="protein sequence ID" value="SDX94202.1"/>
    <property type="molecule type" value="Genomic_DNA"/>
</dbReference>
<protein>
    <submittedName>
        <fullName evidence="1">Uncharacterized protein</fullName>
    </submittedName>
</protein>
<proteinExistence type="predicted"/>